<dbReference type="PANTHER" id="PTHR20275:SF0">
    <property type="entry name" value="NAD KINASE"/>
    <property type="match status" value="1"/>
</dbReference>
<feature type="region of interest" description="Disordered" evidence="10">
    <location>
        <begin position="71"/>
        <end position="98"/>
    </location>
</feature>
<dbReference type="AlphaFoldDB" id="A0ABD3IXI8"/>
<proteinExistence type="inferred from homology"/>
<protein>
    <recommendedName>
        <fullName evidence="2">NAD(+) kinase</fullName>
        <ecNumber evidence="2">2.7.1.23</ecNumber>
    </recommendedName>
</protein>
<evidence type="ECO:0000256" key="4">
    <source>
        <dbReference type="ARBA" id="ARBA00022741"/>
    </source>
</evidence>
<accession>A0ABD3IXI8</accession>
<dbReference type="FunFam" id="3.40.50.10330:FF:000018">
    <property type="entry name" value="Probable NAD kinase 1"/>
    <property type="match status" value="1"/>
</dbReference>
<evidence type="ECO:0000313" key="12">
    <source>
        <dbReference type="Proteomes" id="UP001634007"/>
    </source>
</evidence>
<dbReference type="EC" id="2.7.1.23" evidence="2"/>
<dbReference type="SUPFAM" id="SSF111331">
    <property type="entry name" value="NAD kinase/diacylglycerol kinase-like"/>
    <property type="match status" value="2"/>
</dbReference>
<dbReference type="GO" id="GO:0003951">
    <property type="term" value="F:NAD+ kinase activity"/>
    <property type="evidence" value="ECO:0007669"/>
    <property type="project" value="UniProtKB-EC"/>
</dbReference>
<evidence type="ECO:0000313" key="11">
    <source>
        <dbReference type="EMBL" id="KAL3718615.1"/>
    </source>
</evidence>
<comment type="caution">
    <text evidence="11">The sequence shown here is derived from an EMBL/GenBank/DDBJ whole genome shotgun (WGS) entry which is preliminary data.</text>
</comment>
<keyword evidence="3" id="KW-0808">Transferase</keyword>
<dbReference type="PANTHER" id="PTHR20275">
    <property type="entry name" value="NAD KINASE"/>
    <property type="match status" value="1"/>
</dbReference>
<dbReference type="Pfam" id="PF01513">
    <property type="entry name" value="NAD_kinase"/>
    <property type="match status" value="2"/>
</dbReference>
<keyword evidence="12" id="KW-1185">Reference proteome</keyword>
<evidence type="ECO:0000256" key="5">
    <source>
        <dbReference type="ARBA" id="ARBA00022777"/>
    </source>
</evidence>
<sequence>MAIAACFNSSLSLPRSSPSLHLRRHHASPPPTHLHLRLSNAHAAPPLPRCTLHGGRGHLLRSATFASPGGGGGFINGNGNSGGGGGGDDGGADGTGGRNGKEVLMVLAEAGRQLESARKDLAAAIEAGRIPGSVVSRSPFFRWLMQLGGLKERLLADGLFPAKIAVEGGVAIFTEDDASGSPSRTENSLIDSASGTVAKPSTQAAEEEAPAQAEAAEQKPKFEQQGEISGGKHVHSESQQNLDDQNDSRYQTNERKLRFNAIPSSGESDSAQGAIQNQMMEKIELTWKSKGKDNLPNENGDLGAAGRTSEQIILKWKSEPQTVLIIQKPGSEDALDLCETIVRWLNFDNKRIYVEPRVKQKLVEKSCSFNVVKSWQDDETGQTPDLRGKHEREKKDMLKEIDLVITLGGDGTVLWAASLFQGPVPPVVSFSLGSLGFMTPFSRENYEKTLKLILKDPFPITLRRRLQCHVVRHSADKGKAEEDENILVLNEVTIDRGQGGYLTKLQCECDGSEITTVQGDGLILSTTSGSTAYSLAAGGSMVHPQVPGILFTPICPHSLSFRPLILPDHVTIQVEVPLGSRGSAWVSFDGQKREELKAEDKLICSMAQWPVLTACPDGSTSTRDFLIGIREGLHWNLRKPQLPDGPQKQGWANLVKYIRQHCLFIGSWRINGPSTGSWQLFTLICAHSLSFRPLILPEHVTVRVQDDASGSPSQTDKNFIDLASGTVTKPSTQAAEEEAPAQAEAAEQKLKFEQQDKISGGKHDDVHSESAQNSEDQNDSRNHTNENGMHSNEIPSSRESDSAHGAIQNQMTEKVSFELTWGSKGKDIVSFEKGNIKTAGHTSEQITLTWKSEPQTVLIITKPNSDTVPDLCEDIVSWLYMRKKKIYVQPSVRGELLGISSSFKFVKTWQDEREIPDLHKKVDLVITLGGDGTVLWAASLFQGPVPPVVSFNLGSLGFMTPFSRDGYKKQLESILKGPIRITLRRRLQCQIVRDLAAENENATAKKIFVLNEVTIDRGQSPYLTNLKCYCDDKYVTLVQGDGLILSTTSGSTAYSLAAGGSMVHPQVPGIVLTPICPHSLSFRPLILPDHVVIGVKVSDGAQCSSPLSPSPSPRTPSRHSSASVSFDGKGRQELTAGNKLKCSMAPWPVPTVCLNDSTRDFLCSILEGLHWNQRKTQSSDGPTQ</sequence>
<evidence type="ECO:0000256" key="8">
    <source>
        <dbReference type="ARBA" id="ARBA00023027"/>
    </source>
</evidence>
<keyword evidence="6" id="KW-0067">ATP-binding</keyword>
<comment type="similarity">
    <text evidence="1">Belongs to the NAD kinase family.</text>
</comment>
<dbReference type="Proteomes" id="UP001634007">
    <property type="component" value="Unassembled WGS sequence"/>
</dbReference>
<evidence type="ECO:0000256" key="10">
    <source>
        <dbReference type="SAM" id="MobiDB-lite"/>
    </source>
</evidence>
<feature type="compositionally biased region" description="Polar residues" evidence="10">
    <location>
        <begin position="237"/>
        <end position="248"/>
    </location>
</feature>
<feature type="region of interest" description="Disordered" evidence="10">
    <location>
        <begin position="1101"/>
        <end position="1130"/>
    </location>
</feature>
<evidence type="ECO:0000256" key="1">
    <source>
        <dbReference type="ARBA" id="ARBA00010995"/>
    </source>
</evidence>
<feature type="region of interest" description="Disordered" evidence="10">
    <location>
        <begin position="756"/>
        <end position="806"/>
    </location>
</feature>
<keyword evidence="4" id="KW-0547">Nucleotide-binding</keyword>
<gene>
    <name evidence="11" type="ORF">ACJRO7_003697</name>
</gene>
<feature type="compositionally biased region" description="Polar residues" evidence="10">
    <location>
        <begin position="180"/>
        <end position="202"/>
    </location>
</feature>
<evidence type="ECO:0000256" key="7">
    <source>
        <dbReference type="ARBA" id="ARBA00022857"/>
    </source>
</evidence>
<evidence type="ECO:0000256" key="3">
    <source>
        <dbReference type="ARBA" id="ARBA00022679"/>
    </source>
</evidence>
<dbReference type="Gene3D" id="2.60.200.30">
    <property type="entry name" value="Probable inorganic polyphosphate/atp-NAD kinase, domain 2"/>
    <property type="match status" value="2"/>
</dbReference>
<dbReference type="Gene3D" id="3.40.50.10330">
    <property type="entry name" value="Probable inorganic polyphosphate/atp-NAD kinase, domain 1"/>
    <property type="match status" value="2"/>
</dbReference>
<dbReference type="FunFam" id="2.60.200.30:FF:000006">
    <property type="entry name" value="probable NAD kinase 1"/>
    <property type="match status" value="1"/>
</dbReference>
<feature type="region of interest" description="Disordered" evidence="10">
    <location>
        <begin position="175"/>
        <end position="248"/>
    </location>
</feature>
<keyword evidence="8" id="KW-0520">NAD</keyword>
<dbReference type="HAMAP" id="MF_00361">
    <property type="entry name" value="NAD_kinase"/>
    <property type="match status" value="2"/>
</dbReference>
<dbReference type="InterPro" id="IPR002504">
    <property type="entry name" value="NADK"/>
</dbReference>
<name>A0ABD3IXI8_EUCGL</name>
<evidence type="ECO:0000256" key="2">
    <source>
        <dbReference type="ARBA" id="ARBA00012120"/>
    </source>
</evidence>
<keyword evidence="5" id="KW-0418">Kinase</keyword>
<evidence type="ECO:0000256" key="6">
    <source>
        <dbReference type="ARBA" id="ARBA00022840"/>
    </source>
</evidence>
<dbReference type="InterPro" id="IPR017438">
    <property type="entry name" value="ATP-NAD_kinase_N"/>
</dbReference>
<reference evidence="11 12" key="1">
    <citation type="submission" date="2024-11" db="EMBL/GenBank/DDBJ databases">
        <title>Chromosome-level genome assembly of Eucalyptus globulus Labill. provides insights into its genome evolution.</title>
        <authorList>
            <person name="Li X."/>
        </authorList>
    </citation>
    <scope>NUCLEOTIDE SEQUENCE [LARGE SCALE GENOMIC DNA]</scope>
    <source>
        <strain evidence="11">CL2024</strain>
        <tissue evidence="11">Fresh tender leaves</tissue>
    </source>
</reference>
<evidence type="ECO:0000256" key="9">
    <source>
        <dbReference type="ARBA" id="ARBA00047925"/>
    </source>
</evidence>
<keyword evidence="7" id="KW-0521">NADP</keyword>
<feature type="compositionally biased region" description="Basic and acidic residues" evidence="10">
    <location>
        <begin position="756"/>
        <end position="768"/>
    </location>
</feature>
<organism evidence="11 12">
    <name type="scientific">Eucalyptus globulus</name>
    <name type="common">Tasmanian blue gum</name>
    <dbReference type="NCBI Taxonomy" id="34317"/>
    <lineage>
        <taxon>Eukaryota</taxon>
        <taxon>Viridiplantae</taxon>
        <taxon>Streptophyta</taxon>
        <taxon>Embryophyta</taxon>
        <taxon>Tracheophyta</taxon>
        <taxon>Spermatophyta</taxon>
        <taxon>Magnoliopsida</taxon>
        <taxon>eudicotyledons</taxon>
        <taxon>Gunneridae</taxon>
        <taxon>Pentapetalae</taxon>
        <taxon>rosids</taxon>
        <taxon>malvids</taxon>
        <taxon>Myrtales</taxon>
        <taxon>Myrtaceae</taxon>
        <taxon>Myrtoideae</taxon>
        <taxon>Eucalypteae</taxon>
        <taxon>Eucalyptus</taxon>
    </lineage>
</organism>
<dbReference type="EMBL" id="JBJKBG010000010">
    <property type="protein sequence ID" value="KAL3718615.1"/>
    <property type="molecule type" value="Genomic_DNA"/>
</dbReference>
<dbReference type="GO" id="GO:0005524">
    <property type="term" value="F:ATP binding"/>
    <property type="evidence" value="ECO:0007669"/>
    <property type="project" value="UniProtKB-KW"/>
</dbReference>
<dbReference type="InterPro" id="IPR017437">
    <property type="entry name" value="ATP-NAD_kinase_PpnK-typ_C"/>
</dbReference>
<comment type="catalytic activity">
    <reaction evidence="9">
        <text>NAD(+) + ATP = ADP + NADP(+) + H(+)</text>
        <dbReference type="Rhea" id="RHEA:18629"/>
        <dbReference type="ChEBI" id="CHEBI:15378"/>
        <dbReference type="ChEBI" id="CHEBI:30616"/>
        <dbReference type="ChEBI" id="CHEBI:57540"/>
        <dbReference type="ChEBI" id="CHEBI:58349"/>
        <dbReference type="ChEBI" id="CHEBI:456216"/>
        <dbReference type="EC" id="2.7.1.23"/>
    </reaction>
</comment>
<dbReference type="Pfam" id="PF20143">
    <property type="entry name" value="NAD_kinase_C"/>
    <property type="match status" value="2"/>
</dbReference>
<feature type="compositionally biased region" description="Polar residues" evidence="10">
    <location>
        <begin position="785"/>
        <end position="795"/>
    </location>
</feature>
<dbReference type="InterPro" id="IPR016064">
    <property type="entry name" value="NAD/diacylglycerol_kinase_sf"/>
</dbReference>